<accession>A0A6J4MRT2</accession>
<protein>
    <submittedName>
        <fullName evidence="2">Uncharacterized protein</fullName>
    </submittedName>
</protein>
<evidence type="ECO:0000256" key="1">
    <source>
        <dbReference type="SAM" id="MobiDB-lite"/>
    </source>
</evidence>
<proteinExistence type="predicted"/>
<reference evidence="2" key="1">
    <citation type="submission" date="2020-02" db="EMBL/GenBank/DDBJ databases">
        <authorList>
            <person name="Meier V. D."/>
        </authorList>
    </citation>
    <scope>NUCLEOTIDE SEQUENCE</scope>
    <source>
        <strain evidence="2">AVDCRST_MAG93</strain>
    </source>
</reference>
<organism evidence="2">
    <name type="scientific">uncultured Chloroflexia bacterium</name>
    <dbReference type="NCBI Taxonomy" id="1672391"/>
    <lineage>
        <taxon>Bacteria</taxon>
        <taxon>Bacillati</taxon>
        <taxon>Chloroflexota</taxon>
        <taxon>Chloroflexia</taxon>
        <taxon>environmental samples</taxon>
    </lineage>
</organism>
<dbReference type="EMBL" id="CADCTR010002714">
    <property type="protein sequence ID" value="CAA9367027.1"/>
    <property type="molecule type" value="Genomic_DNA"/>
</dbReference>
<sequence>MTDAGIGGNHWSMWIGETQWKGTPGEFEFGQHGMAYPIDGTNKFIFHPTFGFGFQSAQEFRVRCTTESFLVVATRGNVDDNPDAGAKPRALFEMDGQSSWLESDADDLENA</sequence>
<name>A0A6J4MRT2_9CHLR</name>
<feature type="region of interest" description="Disordered" evidence="1">
    <location>
        <begin position="77"/>
        <end position="111"/>
    </location>
</feature>
<evidence type="ECO:0000313" key="2">
    <source>
        <dbReference type="EMBL" id="CAA9367027.1"/>
    </source>
</evidence>
<gene>
    <name evidence="2" type="ORF">AVDCRST_MAG93-8056</name>
</gene>
<dbReference type="AlphaFoldDB" id="A0A6J4MRT2"/>